<protein>
    <submittedName>
        <fullName evidence="1">Uncharacterized protein</fullName>
    </submittedName>
</protein>
<gene>
    <name evidence="1" type="ORF">LCGC14_2147890</name>
</gene>
<name>A0A0F9G9C3_9ZZZZ</name>
<proteinExistence type="predicted"/>
<dbReference type="AlphaFoldDB" id="A0A0F9G9C3"/>
<organism evidence="1">
    <name type="scientific">marine sediment metagenome</name>
    <dbReference type="NCBI Taxonomy" id="412755"/>
    <lineage>
        <taxon>unclassified sequences</taxon>
        <taxon>metagenomes</taxon>
        <taxon>ecological metagenomes</taxon>
    </lineage>
</organism>
<evidence type="ECO:0000313" key="1">
    <source>
        <dbReference type="EMBL" id="KKL66150.1"/>
    </source>
</evidence>
<accession>A0A0F9G9C3</accession>
<reference evidence="1" key="1">
    <citation type="journal article" date="2015" name="Nature">
        <title>Complex archaea that bridge the gap between prokaryotes and eukaryotes.</title>
        <authorList>
            <person name="Spang A."/>
            <person name="Saw J.H."/>
            <person name="Jorgensen S.L."/>
            <person name="Zaremba-Niedzwiedzka K."/>
            <person name="Martijn J."/>
            <person name="Lind A.E."/>
            <person name="van Eijk R."/>
            <person name="Schleper C."/>
            <person name="Guy L."/>
            <person name="Ettema T.J."/>
        </authorList>
    </citation>
    <scope>NUCLEOTIDE SEQUENCE</scope>
</reference>
<dbReference type="EMBL" id="LAZR01027297">
    <property type="protein sequence ID" value="KKL66150.1"/>
    <property type="molecule type" value="Genomic_DNA"/>
</dbReference>
<sequence length="71" mass="8631">MDKQDSYNPSEVSTEVLEYLKMRIEESPIISVINIFPLDEQRSEHLCRFLNWAIEKEINRLYLERKDEQEQ</sequence>
<comment type="caution">
    <text evidence="1">The sequence shown here is derived from an EMBL/GenBank/DDBJ whole genome shotgun (WGS) entry which is preliminary data.</text>
</comment>